<dbReference type="InterPro" id="IPR015943">
    <property type="entry name" value="WD40/YVTN_repeat-like_dom_sf"/>
</dbReference>
<dbReference type="Gene3D" id="2.130.10.10">
    <property type="entry name" value="YVTN repeat-like/Quinoprotein amine dehydrogenase"/>
    <property type="match status" value="1"/>
</dbReference>
<dbReference type="PROSITE" id="PS51706">
    <property type="entry name" value="G_ENGB"/>
    <property type="match status" value="1"/>
</dbReference>
<dbReference type="SUPFAM" id="SSF81383">
    <property type="entry name" value="F-box domain"/>
    <property type="match status" value="1"/>
</dbReference>
<evidence type="ECO:0000259" key="5">
    <source>
        <dbReference type="PROSITE" id="PS51706"/>
    </source>
</evidence>
<feature type="domain" description="EngB-type G" evidence="5">
    <location>
        <begin position="1"/>
        <end position="140"/>
    </location>
</feature>
<keyword evidence="7" id="KW-1185">Reference proteome</keyword>
<name>A0A2T9ZBI0_9FUNG</name>
<reference evidence="6 7" key="1">
    <citation type="journal article" date="2018" name="MBio">
        <title>Comparative Genomics Reveals the Core Gene Toolbox for the Fungus-Insect Symbiosis.</title>
        <authorList>
            <person name="Wang Y."/>
            <person name="Stata M."/>
            <person name="Wang W."/>
            <person name="Stajich J.E."/>
            <person name="White M.M."/>
            <person name="Moncalvo J.M."/>
        </authorList>
    </citation>
    <scope>NUCLEOTIDE SEQUENCE [LARGE SCALE GENOMIC DNA]</scope>
    <source>
        <strain evidence="6 7">SC-DP-2</strain>
    </source>
</reference>
<dbReference type="SUPFAM" id="SSF52540">
    <property type="entry name" value="P-loop containing nucleoside triphosphate hydrolases"/>
    <property type="match status" value="1"/>
</dbReference>
<dbReference type="AlphaFoldDB" id="A0A2T9ZBI0"/>
<accession>A0A2T9ZBI0</accession>
<dbReference type="Gene3D" id="3.40.50.300">
    <property type="entry name" value="P-loop containing nucleotide triphosphate hydrolases"/>
    <property type="match status" value="1"/>
</dbReference>
<dbReference type="Pfam" id="PF00646">
    <property type="entry name" value="F-box"/>
    <property type="match status" value="1"/>
</dbReference>
<dbReference type="InterPro" id="IPR027417">
    <property type="entry name" value="P-loop_NTPase"/>
</dbReference>
<dbReference type="InterPro" id="IPR030393">
    <property type="entry name" value="G_ENGB_dom"/>
</dbReference>
<evidence type="ECO:0000256" key="3">
    <source>
        <dbReference type="ARBA" id="ARBA00023134"/>
    </source>
</evidence>
<evidence type="ECO:0008006" key="8">
    <source>
        <dbReference type="Google" id="ProtNLM"/>
    </source>
</evidence>
<evidence type="ECO:0000256" key="2">
    <source>
        <dbReference type="ARBA" id="ARBA00022842"/>
    </source>
</evidence>
<dbReference type="PANTHER" id="PTHR47560">
    <property type="entry name" value="EXPRESSED PROTEIN"/>
    <property type="match status" value="1"/>
</dbReference>
<keyword evidence="1" id="KW-0547">Nucleotide-binding</keyword>
<keyword evidence="2" id="KW-0460">Magnesium</keyword>
<dbReference type="Proteomes" id="UP000245609">
    <property type="component" value="Unassembled WGS sequence"/>
</dbReference>
<dbReference type="Gene3D" id="1.20.1280.50">
    <property type="match status" value="1"/>
</dbReference>
<proteinExistence type="predicted"/>
<dbReference type="PANTHER" id="PTHR47560:SF1">
    <property type="entry name" value="EXPRESSED PROTEIN"/>
    <property type="match status" value="1"/>
</dbReference>
<dbReference type="CDD" id="cd01876">
    <property type="entry name" value="YihA_EngB"/>
    <property type="match status" value="1"/>
</dbReference>
<dbReference type="InterPro" id="IPR036047">
    <property type="entry name" value="F-box-like_dom_sf"/>
</dbReference>
<dbReference type="InterPro" id="IPR036322">
    <property type="entry name" value="WD40_repeat_dom_sf"/>
</dbReference>
<dbReference type="GO" id="GO:0005525">
    <property type="term" value="F:GTP binding"/>
    <property type="evidence" value="ECO:0007669"/>
    <property type="project" value="UniProtKB-KW"/>
</dbReference>
<organism evidence="6 7">
    <name type="scientific">Smittium megazygosporum</name>
    <dbReference type="NCBI Taxonomy" id="133381"/>
    <lineage>
        <taxon>Eukaryota</taxon>
        <taxon>Fungi</taxon>
        <taxon>Fungi incertae sedis</taxon>
        <taxon>Zoopagomycota</taxon>
        <taxon>Kickxellomycotina</taxon>
        <taxon>Harpellomycetes</taxon>
        <taxon>Harpellales</taxon>
        <taxon>Legeriomycetaceae</taxon>
        <taxon>Smittium</taxon>
    </lineage>
</organism>
<dbReference type="OrthoDB" id="5595384at2759"/>
<evidence type="ECO:0000313" key="6">
    <source>
        <dbReference type="EMBL" id="PVV01969.1"/>
    </source>
</evidence>
<sequence>MTQQLNFYGCGLDFILVDMPGYGFAHTVENKQEVWMETIKEYLSTRKSLKRLIILIDARHGIKIRDQEFINTLESLKVKYQIVLTKCDIVHRDALARRYALILSTMKKANYCNEKIHMISSVRKIGIELLKRDIIHSVSLGKKYLVGIQKDEKISQLEFERSIEKSANKGRAKDKKDEDTTQQVIERRFGRSRNKYKKDVNEESYLENKSPNASCPEMDTVDLFANLNSREKLEHLNLLIKRLDPYETMKLKKLVLQNDSGQFDILSCIPEFVVRKIFKYFSLNQLEVLMTVSKSWKALVEQSSIIPYKKLEILNLEFDESADISENTFLDVYKREKNWRLGCLTTSSALNSGRSYPLTIKKLLVKGPYLLVGYGNQRVQIFQISNNILIPKFSSVMNVPIYADICPVAKVAALVFFCRECVVIDIETSTTIFRTKSSAGPISCASISGDYLILGKCNGFVEIYNWKSKEKHLASAITTQEIKSVSIFPSTTVAFCVAFNTEFRIYIMRSLSLVNIYKENLAYVNGVMTNKITARVWKQADRKRINHSLTLYCVTVTLSSVAFSKDNVLVYNFASLEFGERSKAELDYKKYLGDAERGYIVSASCNSDFLALGFSNG</sequence>
<feature type="domain" description="F-box" evidence="4">
    <location>
        <begin position="263"/>
        <end position="311"/>
    </location>
</feature>
<dbReference type="PROSITE" id="PS50181">
    <property type="entry name" value="FBOX"/>
    <property type="match status" value="1"/>
</dbReference>
<comment type="caution">
    <text evidence="6">The sequence shown here is derived from an EMBL/GenBank/DDBJ whole genome shotgun (WGS) entry which is preliminary data.</text>
</comment>
<dbReference type="InterPro" id="IPR001810">
    <property type="entry name" value="F-box_dom"/>
</dbReference>
<dbReference type="SUPFAM" id="SSF50978">
    <property type="entry name" value="WD40 repeat-like"/>
    <property type="match status" value="1"/>
</dbReference>
<gene>
    <name evidence="6" type="ORF">BB560_003597</name>
</gene>
<evidence type="ECO:0000259" key="4">
    <source>
        <dbReference type="PROSITE" id="PS50181"/>
    </source>
</evidence>
<dbReference type="STRING" id="133381.A0A2T9ZBI0"/>
<evidence type="ECO:0000256" key="1">
    <source>
        <dbReference type="ARBA" id="ARBA00022741"/>
    </source>
</evidence>
<protein>
    <recommendedName>
        <fullName evidence="8">F-box domain-containing protein</fullName>
    </recommendedName>
</protein>
<dbReference type="EMBL" id="MBFS01000680">
    <property type="protein sequence ID" value="PVV01969.1"/>
    <property type="molecule type" value="Genomic_DNA"/>
</dbReference>
<keyword evidence="3" id="KW-0342">GTP-binding</keyword>
<evidence type="ECO:0000313" key="7">
    <source>
        <dbReference type="Proteomes" id="UP000245609"/>
    </source>
</evidence>